<feature type="compositionally biased region" description="Basic and acidic residues" evidence="1">
    <location>
        <begin position="57"/>
        <end position="72"/>
    </location>
</feature>
<feature type="region of interest" description="Disordered" evidence="1">
    <location>
        <begin position="27"/>
        <end position="72"/>
    </location>
</feature>
<feature type="compositionally biased region" description="Gly residues" evidence="1">
    <location>
        <begin position="32"/>
        <end position="51"/>
    </location>
</feature>
<sequence length="212" mass="22589">MPKHTAGAFHEPLPHYMSAMGMQGARFIEGNDGTGAGTNDGGKAGEQGGQPGTQPAGDKDEQLQEPGKKALEAERKRADELDKLLKAEQAKTKAAEDAKLTEAEREANKAKERDAELEQLRKDNLRLQALAENPVPAKYQVLVKGDTKEELEASAALIAELVAGAPKNDDNGDGQEGKRKGDPVPGSGTGKGHDGKSFAAGQDLYEQRHKKK</sequence>
<evidence type="ECO:0000313" key="3">
    <source>
        <dbReference type="Proteomes" id="UP001060018"/>
    </source>
</evidence>
<dbReference type="Proteomes" id="UP001060018">
    <property type="component" value="Chromosome"/>
</dbReference>
<organism evidence="2 3">
    <name type="scientific">Glutamicibacter halophytocola</name>
    <dbReference type="NCBI Taxonomy" id="1933880"/>
    <lineage>
        <taxon>Bacteria</taxon>
        <taxon>Bacillati</taxon>
        <taxon>Actinomycetota</taxon>
        <taxon>Actinomycetes</taxon>
        <taxon>Micrococcales</taxon>
        <taxon>Micrococcaceae</taxon>
        <taxon>Glutamicibacter</taxon>
    </lineage>
</organism>
<name>A0AA94XYA2_9MICC</name>
<feature type="region of interest" description="Disordered" evidence="1">
    <location>
        <begin position="89"/>
        <end position="116"/>
    </location>
</feature>
<dbReference type="RefSeq" id="WP_257746151.1">
    <property type="nucleotide sequence ID" value="NZ_CP102487.1"/>
</dbReference>
<evidence type="ECO:0000256" key="1">
    <source>
        <dbReference type="SAM" id="MobiDB-lite"/>
    </source>
</evidence>
<gene>
    <name evidence="2" type="ORF">NUH22_06020</name>
</gene>
<feature type="region of interest" description="Disordered" evidence="1">
    <location>
        <begin position="162"/>
        <end position="212"/>
    </location>
</feature>
<reference evidence="2" key="1">
    <citation type="journal article" date="2022" name="Pest Manag. Sci.">
        <title>Glutamicibacter halophytocola-mediated host fitness of potato tuber moth on Solanaceae crops.</title>
        <authorList>
            <person name="Wang W."/>
            <person name="Xiao G."/>
            <person name="Du G."/>
            <person name="Chang L."/>
            <person name="Yang Y."/>
            <person name="Ye J."/>
            <person name="Chen B."/>
        </authorList>
    </citation>
    <scope>NUCLEOTIDE SEQUENCE</scope>
    <source>
        <strain evidence="2">S2</strain>
    </source>
</reference>
<dbReference type="EMBL" id="CP102487">
    <property type="protein sequence ID" value="UUX60166.1"/>
    <property type="molecule type" value="Genomic_DNA"/>
</dbReference>
<protein>
    <recommendedName>
        <fullName evidence="4">DUF4355 domain-containing protein</fullName>
    </recommendedName>
</protein>
<evidence type="ECO:0000313" key="2">
    <source>
        <dbReference type="EMBL" id="UUX60166.1"/>
    </source>
</evidence>
<dbReference type="AlphaFoldDB" id="A0AA94XYA2"/>
<feature type="compositionally biased region" description="Basic and acidic residues" evidence="1">
    <location>
        <begin position="167"/>
        <end position="182"/>
    </location>
</feature>
<accession>A0AA94XYA2</accession>
<proteinExistence type="predicted"/>
<evidence type="ECO:0008006" key="4">
    <source>
        <dbReference type="Google" id="ProtNLM"/>
    </source>
</evidence>